<dbReference type="EMBL" id="CP036526">
    <property type="protein sequence ID" value="QDT10829.1"/>
    <property type="molecule type" value="Genomic_DNA"/>
</dbReference>
<dbReference type="PANTHER" id="PTHR42970">
    <property type="entry name" value="PECTATE LYASE C-RELATED"/>
    <property type="match status" value="1"/>
</dbReference>
<evidence type="ECO:0000256" key="1">
    <source>
        <dbReference type="ARBA" id="ARBA00022723"/>
    </source>
</evidence>
<organism evidence="3 4">
    <name type="scientific">Stieleria marina</name>
    <dbReference type="NCBI Taxonomy" id="1930275"/>
    <lineage>
        <taxon>Bacteria</taxon>
        <taxon>Pseudomonadati</taxon>
        <taxon>Planctomycetota</taxon>
        <taxon>Planctomycetia</taxon>
        <taxon>Pirellulales</taxon>
        <taxon>Pirellulaceae</taxon>
        <taxon>Stieleria</taxon>
    </lineage>
</organism>
<dbReference type="InterPro" id="IPR011050">
    <property type="entry name" value="Pectin_lyase_fold/virulence"/>
</dbReference>
<evidence type="ECO:0000256" key="2">
    <source>
        <dbReference type="ARBA" id="ARBA00023180"/>
    </source>
</evidence>
<dbReference type="SUPFAM" id="SSF51126">
    <property type="entry name" value="Pectin lyase-like"/>
    <property type="match status" value="1"/>
</dbReference>
<keyword evidence="1" id="KW-0479">Metal-binding</keyword>
<dbReference type="Gene3D" id="2.160.20.10">
    <property type="entry name" value="Single-stranded right-handed beta-helix, Pectin lyase-like"/>
    <property type="match status" value="1"/>
</dbReference>
<dbReference type="GO" id="GO:0046872">
    <property type="term" value="F:metal ion binding"/>
    <property type="evidence" value="ECO:0007669"/>
    <property type="project" value="UniProtKB-KW"/>
</dbReference>
<gene>
    <name evidence="3" type="ORF">K239x_28200</name>
</gene>
<evidence type="ECO:0000313" key="3">
    <source>
        <dbReference type="EMBL" id="QDT10829.1"/>
    </source>
</evidence>
<dbReference type="AlphaFoldDB" id="A0A517NUM8"/>
<dbReference type="InterPro" id="IPR052063">
    <property type="entry name" value="Polysaccharide_Lyase_1"/>
</dbReference>
<evidence type="ECO:0000313" key="4">
    <source>
        <dbReference type="Proteomes" id="UP000319817"/>
    </source>
</evidence>
<reference evidence="3 4" key="1">
    <citation type="submission" date="2019-02" db="EMBL/GenBank/DDBJ databases">
        <title>Deep-cultivation of Planctomycetes and their phenomic and genomic characterization uncovers novel biology.</title>
        <authorList>
            <person name="Wiegand S."/>
            <person name="Jogler M."/>
            <person name="Boedeker C."/>
            <person name="Pinto D."/>
            <person name="Vollmers J."/>
            <person name="Rivas-Marin E."/>
            <person name="Kohn T."/>
            <person name="Peeters S.H."/>
            <person name="Heuer A."/>
            <person name="Rast P."/>
            <person name="Oberbeckmann S."/>
            <person name="Bunk B."/>
            <person name="Jeske O."/>
            <person name="Meyerdierks A."/>
            <person name="Storesund J.E."/>
            <person name="Kallscheuer N."/>
            <person name="Luecker S."/>
            <person name="Lage O.M."/>
            <person name="Pohl T."/>
            <person name="Merkel B.J."/>
            <person name="Hornburger P."/>
            <person name="Mueller R.-W."/>
            <person name="Bruemmer F."/>
            <person name="Labrenz M."/>
            <person name="Spormann A.M."/>
            <person name="Op den Camp H."/>
            <person name="Overmann J."/>
            <person name="Amann R."/>
            <person name="Jetten M.S.M."/>
            <person name="Mascher T."/>
            <person name="Medema M.H."/>
            <person name="Devos D.P."/>
            <person name="Kaster A.-K."/>
            <person name="Ovreas L."/>
            <person name="Rohde M."/>
            <person name="Galperin M.Y."/>
            <person name="Jogler C."/>
        </authorList>
    </citation>
    <scope>NUCLEOTIDE SEQUENCE [LARGE SCALE GENOMIC DNA]</scope>
    <source>
        <strain evidence="3 4">K23_9</strain>
    </source>
</reference>
<dbReference type="PANTHER" id="PTHR42970:SF1">
    <property type="entry name" value="PECTATE LYASE C-RELATED"/>
    <property type="match status" value="1"/>
</dbReference>
<name>A0A517NUM8_9BACT</name>
<protein>
    <recommendedName>
        <fullName evidence="5">Pectate lyase</fullName>
    </recommendedName>
</protein>
<sequence>MVFRVSGTIDADLTIKNDFITIAGQSAPGDGICLKGTLGIKASNVIVRFLRVRAEGRGDAVTSRYKKNIILDHVSASWSGDEVMTLVHGENVTIQRCTSGSCRGT</sequence>
<accession>A0A517NUM8</accession>
<evidence type="ECO:0008006" key="5">
    <source>
        <dbReference type="Google" id="ProtNLM"/>
    </source>
</evidence>
<proteinExistence type="predicted"/>
<keyword evidence="2" id="KW-0325">Glycoprotein</keyword>
<dbReference type="Proteomes" id="UP000319817">
    <property type="component" value="Chromosome"/>
</dbReference>
<dbReference type="InterPro" id="IPR012334">
    <property type="entry name" value="Pectin_lyas_fold"/>
</dbReference>
<keyword evidence="4" id="KW-1185">Reference proteome</keyword>